<keyword evidence="2" id="KW-0325">Glycoprotein</keyword>
<feature type="signal peptide" evidence="3">
    <location>
        <begin position="1"/>
        <end position="19"/>
    </location>
</feature>
<gene>
    <name evidence="4" type="ORF">EB796_025026</name>
</gene>
<feature type="chain" id="PRO_5029893238" evidence="3">
    <location>
        <begin position="20"/>
        <end position="111"/>
    </location>
</feature>
<dbReference type="Proteomes" id="UP000593567">
    <property type="component" value="Unassembled WGS sequence"/>
</dbReference>
<reference evidence="4" key="1">
    <citation type="submission" date="2020-06" db="EMBL/GenBank/DDBJ databases">
        <title>Draft genome of Bugula neritina, a colonial animal packing powerful symbionts and potential medicines.</title>
        <authorList>
            <person name="Rayko M."/>
        </authorList>
    </citation>
    <scope>NUCLEOTIDE SEQUENCE [LARGE SCALE GENOMIC DNA]</scope>
    <source>
        <strain evidence="4">Kwan_BN1</strain>
    </source>
</reference>
<keyword evidence="5" id="KW-1185">Reference proteome</keyword>
<dbReference type="GO" id="GO:0030431">
    <property type="term" value="P:sleep"/>
    <property type="evidence" value="ECO:0007669"/>
    <property type="project" value="InterPro"/>
</dbReference>
<evidence type="ECO:0000256" key="2">
    <source>
        <dbReference type="ARBA" id="ARBA00023180"/>
    </source>
</evidence>
<evidence type="ECO:0000256" key="1">
    <source>
        <dbReference type="ARBA" id="ARBA00022729"/>
    </source>
</evidence>
<keyword evidence="1 3" id="KW-0732">Signal</keyword>
<evidence type="ECO:0000313" key="5">
    <source>
        <dbReference type="Proteomes" id="UP000593567"/>
    </source>
</evidence>
<dbReference type="Pfam" id="PF17064">
    <property type="entry name" value="QVR"/>
    <property type="match status" value="1"/>
</dbReference>
<proteinExistence type="predicted"/>
<sequence length="111" mass="12173">MNKLLLLALFVATVASTNAIKCYQCTDCAAEANEDDLSDCASYLTACYITEEMNGDTTTYHRGCSFAPANLEGDDCEKIVNPFVNDGIDHLRCHCDEDACNDKMKEITTTV</sequence>
<dbReference type="CDD" id="cd00117">
    <property type="entry name" value="TFP"/>
    <property type="match status" value="1"/>
</dbReference>
<dbReference type="SUPFAM" id="SSF57302">
    <property type="entry name" value="Snake toxin-like"/>
    <property type="match status" value="1"/>
</dbReference>
<comment type="caution">
    <text evidence="4">The sequence shown here is derived from an EMBL/GenBank/DDBJ whole genome shotgun (WGS) entry which is preliminary data.</text>
</comment>
<protein>
    <submittedName>
        <fullName evidence="4">Uncharacterized protein</fullName>
    </submittedName>
</protein>
<dbReference type="InterPro" id="IPR045860">
    <property type="entry name" value="Snake_toxin-like_sf"/>
</dbReference>
<dbReference type="GO" id="GO:0032222">
    <property type="term" value="P:regulation of synaptic transmission, cholinergic"/>
    <property type="evidence" value="ECO:0007669"/>
    <property type="project" value="InterPro"/>
</dbReference>
<evidence type="ECO:0000313" key="4">
    <source>
        <dbReference type="EMBL" id="KAF6016664.1"/>
    </source>
</evidence>
<dbReference type="AlphaFoldDB" id="A0A7J7ITD4"/>
<evidence type="ECO:0000256" key="3">
    <source>
        <dbReference type="SAM" id="SignalP"/>
    </source>
</evidence>
<dbReference type="EMBL" id="VXIV02003490">
    <property type="protein sequence ID" value="KAF6016664.1"/>
    <property type="molecule type" value="Genomic_DNA"/>
</dbReference>
<accession>A0A7J7ITD4</accession>
<dbReference type="InterPro" id="IPR031424">
    <property type="entry name" value="QVR-like"/>
</dbReference>
<name>A0A7J7ITD4_BUGNE</name>
<organism evidence="4 5">
    <name type="scientific">Bugula neritina</name>
    <name type="common">Brown bryozoan</name>
    <name type="synonym">Sertularia neritina</name>
    <dbReference type="NCBI Taxonomy" id="10212"/>
    <lineage>
        <taxon>Eukaryota</taxon>
        <taxon>Metazoa</taxon>
        <taxon>Spiralia</taxon>
        <taxon>Lophotrochozoa</taxon>
        <taxon>Bryozoa</taxon>
        <taxon>Gymnolaemata</taxon>
        <taxon>Cheilostomatida</taxon>
        <taxon>Flustrina</taxon>
        <taxon>Buguloidea</taxon>
        <taxon>Bugulidae</taxon>
        <taxon>Bugula</taxon>
    </lineage>
</organism>